<dbReference type="NCBIfam" id="NF009676">
    <property type="entry name" value="PRK13197.1"/>
    <property type="match status" value="1"/>
</dbReference>
<dbReference type="InterPro" id="IPR033693">
    <property type="entry name" value="PGPEP1_Glu_AS"/>
</dbReference>
<evidence type="ECO:0000313" key="13">
    <source>
        <dbReference type="Proteomes" id="UP000664256"/>
    </source>
</evidence>
<dbReference type="PROSITE" id="PS01333">
    <property type="entry name" value="PYRASE_GLU"/>
    <property type="match status" value="1"/>
</dbReference>
<dbReference type="Gene3D" id="3.40.630.20">
    <property type="entry name" value="Peptidase C15, pyroglutamyl peptidase I-like"/>
    <property type="match status" value="1"/>
</dbReference>
<dbReference type="InterPro" id="IPR016125">
    <property type="entry name" value="Peptidase_C15-like"/>
</dbReference>
<dbReference type="InterPro" id="IPR036440">
    <property type="entry name" value="Peptidase_C15-like_sf"/>
</dbReference>
<evidence type="ECO:0000313" key="12">
    <source>
        <dbReference type="EMBL" id="MBO0448518.1"/>
    </source>
</evidence>
<evidence type="ECO:0000256" key="4">
    <source>
        <dbReference type="ARBA" id="ARBA00006641"/>
    </source>
</evidence>
<evidence type="ECO:0000256" key="7">
    <source>
        <dbReference type="ARBA" id="ARBA00022801"/>
    </source>
</evidence>
<comment type="subcellular location">
    <subcellularLocation>
        <location evidence="3 9">Cytoplasm</location>
    </subcellularLocation>
</comment>
<dbReference type="CDD" id="cd00501">
    <property type="entry name" value="Peptidase_C15"/>
    <property type="match status" value="1"/>
</dbReference>
<dbReference type="PIRSF" id="PIRSF015592">
    <property type="entry name" value="Prld-crbxl_pptds"/>
    <property type="match status" value="1"/>
</dbReference>
<keyword evidence="13" id="KW-1185">Reference proteome</keyword>
<evidence type="ECO:0000256" key="10">
    <source>
        <dbReference type="PROSITE-ProRule" id="PRU10076"/>
    </source>
</evidence>
<evidence type="ECO:0000256" key="3">
    <source>
        <dbReference type="ARBA" id="ARBA00004496"/>
    </source>
</evidence>
<dbReference type="HAMAP" id="MF_00417">
    <property type="entry name" value="Pyrrolid_peptidase"/>
    <property type="match status" value="1"/>
</dbReference>
<keyword evidence="5 9" id="KW-0963">Cytoplasm</keyword>
<dbReference type="RefSeq" id="WP_206902725.1">
    <property type="nucleotide sequence ID" value="NZ_JAFLVT010000005.1"/>
</dbReference>
<evidence type="ECO:0000256" key="1">
    <source>
        <dbReference type="ARBA" id="ARBA00001770"/>
    </source>
</evidence>
<gene>
    <name evidence="9 12" type="primary">pcp</name>
    <name evidence="12" type="ORF">JZO76_03120</name>
</gene>
<dbReference type="PROSITE" id="PS01334">
    <property type="entry name" value="PYRASE_CYS"/>
    <property type="match status" value="1"/>
</dbReference>
<feature type="active site" evidence="9 10">
    <location>
        <position position="78"/>
    </location>
</feature>
<accession>A0ABS3H7E0</accession>
<keyword evidence="8 9" id="KW-0788">Thiol protease</keyword>
<dbReference type="PANTHER" id="PTHR23402">
    <property type="entry name" value="PROTEASE FAMILY C15 PYROGLUTAMYL-PEPTIDASE I-RELATED"/>
    <property type="match status" value="1"/>
</dbReference>
<comment type="similarity">
    <text evidence="4 9">Belongs to the peptidase C15 family.</text>
</comment>
<evidence type="ECO:0000256" key="11">
    <source>
        <dbReference type="PROSITE-ProRule" id="PRU10077"/>
    </source>
</evidence>
<dbReference type="EC" id="3.4.19.3" evidence="9"/>
<dbReference type="EMBL" id="JAFLVT010000005">
    <property type="protein sequence ID" value="MBO0448518.1"/>
    <property type="molecule type" value="Genomic_DNA"/>
</dbReference>
<comment type="function">
    <text evidence="2 9">Removes 5-oxoproline from various penultimate amino acid residues except L-proline.</text>
</comment>
<organism evidence="12 13">
    <name type="scientific">Candidatus Enterococcus myersii</name>
    <dbReference type="NCBI Taxonomy" id="2815322"/>
    <lineage>
        <taxon>Bacteria</taxon>
        <taxon>Bacillati</taxon>
        <taxon>Bacillota</taxon>
        <taxon>Bacilli</taxon>
        <taxon>Lactobacillales</taxon>
        <taxon>Enterococcaceae</taxon>
        <taxon>Enterococcus</taxon>
    </lineage>
</organism>
<feature type="active site" evidence="9">
    <location>
        <position position="165"/>
    </location>
</feature>
<feature type="active site" evidence="9 11">
    <location>
        <position position="141"/>
    </location>
</feature>
<proteinExistence type="inferred from homology"/>
<dbReference type="PANTHER" id="PTHR23402:SF1">
    <property type="entry name" value="PYROGLUTAMYL-PEPTIDASE I"/>
    <property type="match status" value="1"/>
</dbReference>
<evidence type="ECO:0000256" key="9">
    <source>
        <dbReference type="HAMAP-Rule" id="MF_00417"/>
    </source>
</evidence>
<keyword evidence="6 9" id="KW-0645">Protease</keyword>
<name>A0ABS3H7E0_9ENTE</name>
<evidence type="ECO:0000256" key="8">
    <source>
        <dbReference type="ARBA" id="ARBA00022807"/>
    </source>
</evidence>
<evidence type="ECO:0000256" key="6">
    <source>
        <dbReference type="ARBA" id="ARBA00022670"/>
    </source>
</evidence>
<comment type="caution">
    <text evidence="12">The sequence shown here is derived from an EMBL/GenBank/DDBJ whole genome shotgun (WGS) entry which is preliminary data.</text>
</comment>
<dbReference type="InterPro" id="IPR000816">
    <property type="entry name" value="Peptidase_C15"/>
</dbReference>
<comment type="subunit">
    <text evidence="9">Homotetramer.</text>
</comment>
<keyword evidence="7 9" id="KW-0378">Hydrolase</keyword>
<dbReference type="Proteomes" id="UP000664256">
    <property type="component" value="Unassembled WGS sequence"/>
</dbReference>
<dbReference type="PRINTS" id="PR00706">
    <property type="entry name" value="PYROGLUPTASE"/>
</dbReference>
<dbReference type="InterPro" id="IPR033694">
    <property type="entry name" value="PGPEP1_Cys_AS"/>
</dbReference>
<reference evidence="12 13" key="1">
    <citation type="submission" date="2021-03" db="EMBL/GenBank/DDBJ databases">
        <title>Enterococcal diversity collection.</title>
        <authorList>
            <person name="Gilmore M.S."/>
            <person name="Schwartzman J."/>
            <person name="Van Tyne D."/>
            <person name="Martin M."/>
            <person name="Earl A.M."/>
            <person name="Manson A.L."/>
            <person name="Straub T."/>
            <person name="Salamzade R."/>
            <person name="Saavedra J."/>
            <person name="Lebreton F."/>
            <person name="Prichula J."/>
            <person name="Schaufler K."/>
            <person name="Gaca A."/>
            <person name="Sgardioli B."/>
            <person name="Wagenaar J."/>
            <person name="Strong T."/>
        </authorList>
    </citation>
    <scope>NUCLEOTIDE SEQUENCE [LARGE SCALE GENOMIC DNA]</scope>
    <source>
        <strain evidence="12 13">MJM12</strain>
    </source>
</reference>
<dbReference type="NCBIfam" id="TIGR00504">
    <property type="entry name" value="pyro_pdase"/>
    <property type="match status" value="1"/>
</dbReference>
<evidence type="ECO:0000256" key="2">
    <source>
        <dbReference type="ARBA" id="ARBA00002280"/>
    </source>
</evidence>
<evidence type="ECO:0000256" key="5">
    <source>
        <dbReference type="ARBA" id="ARBA00022490"/>
    </source>
</evidence>
<dbReference type="GO" id="GO:0016920">
    <property type="term" value="F:pyroglutamyl-peptidase activity"/>
    <property type="evidence" value="ECO:0007669"/>
    <property type="project" value="UniProtKB-EC"/>
</dbReference>
<comment type="catalytic activity">
    <reaction evidence="1 9 10">
        <text>Release of an N-terminal pyroglutamyl group from a polypeptide, the second amino acid generally not being Pro.</text>
        <dbReference type="EC" id="3.4.19.3"/>
    </reaction>
</comment>
<sequence length="214" mass="22888">MKILVTGFDPFDKEKINPALEAVQRLPEEIAGAKIIKLEIPTVFGQAGIVVGNAIELNKPDVVVNIGQAGGRFAITPEKVAINLADARIADNAGNQPLDETIFTDGQTAYFTQLPIKAMVAAINAKGLPAAVSYTAGSFVCNYIMYYVQYLIDKKYPNLKGGFIHVPFIFEQVVTKPQQPAMSINDIVIGLTAAIAAIATSGQEDIKIVGGTEH</sequence>
<protein>
    <recommendedName>
        <fullName evidence="9">Pyrrolidone-carboxylate peptidase</fullName>
        <ecNumber evidence="9">3.4.19.3</ecNumber>
    </recommendedName>
    <alternativeName>
        <fullName evidence="9">5-oxoprolyl-peptidase</fullName>
    </alternativeName>
    <alternativeName>
        <fullName evidence="9">Pyroglutamyl-peptidase I</fullName>
        <shortName evidence="9">PGP-I</shortName>
        <shortName evidence="9">Pyrase</shortName>
    </alternativeName>
</protein>
<dbReference type="InterPro" id="IPR029762">
    <property type="entry name" value="PGP-I_bact-type"/>
</dbReference>
<dbReference type="SUPFAM" id="SSF53182">
    <property type="entry name" value="Pyrrolidone carboxyl peptidase (pyroglutamate aminopeptidase)"/>
    <property type="match status" value="1"/>
</dbReference>
<dbReference type="Pfam" id="PF01470">
    <property type="entry name" value="Peptidase_C15"/>
    <property type="match status" value="1"/>
</dbReference>